<dbReference type="InterPro" id="IPR046371">
    <property type="entry name" value="Bcl-2_BH1-3"/>
</dbReference>
<dbReference type="GO" id="GO:0042981">
    <property type="term" value="P:regulation of apoptotic process"/>
    <property type="evidence" value="ECO:0007669"/>
    <property type="project" value="InterPro"/>
</dbReference>
<dbReference type="PANTHER" id="PTHR11256">
    <property type="entry name" value="BCL-2 RELATED"/>
    <property type="match status" value="1"/>
</dbReference>
<dbReference type="SUPFAM" id="SSF56854">
    <property type="entry name" value="Bcl-2 inhibitors of programmed cell death"/>
    <property type="match status" value="1"/>
</dbReference>
<feature type="domain" description="Bcl-2 Bcl-2 homology region 1-3" evidence="4">
    <location>
        <begin position="52"/>
        <end position="153"/>
    </location>
</feature>
<dbReference type="GO" id="GO:0051400">
    <property type="term" value="F:BH domain binding"/>
    <property type="evidence" value="ECO:0007669"/>
    <property type="project" value="TreeGrafter"/>
</dbReference>
<keyword evidence="2" id="KW-0053">Apoptosis</keyword>
<comment type="similarity">
    <text evidence="1">Belongs to the Bcl-2 family.</text>
</comment>
<dbReference type="Gene3D" id="1.10.437.10">
    <property type="entry name" value="Blc2-like"/>
    <property type="match status" value="1"/>
</dbReference>
<keyword evidence="5" id="KW-1185">Reference proteome</keyword>
<accession>A0A5S6QCC8</accession>
<evidence type="ECO:0000313" key="5">
    <source>
        <dbReference type="Proteomes" id="UP000046395"/>
    </source>
</evidence>
<dbReference type="PRINTS" id="PR01862">
    <property type="entry name" value="BCL2FAMILY"/>
</dbReference>
<dbReference type="InterPro" id="IPR020726">
    <property type="entry name" value="Bcl2_BH2_motif_CS"/>
</dbReference>
<feature type="transmembrane region" description="Helical" evidence="3">
    <location>
        <begin position="102"/>
        <end position="120"/>
    </location>
</feature>
<keyword evidence="3" id="KW-1133">Transmembrane helix</keyword>
<evidence type="ECO:0000256" key="3">
    <source>
        <dbReference type="SAM" id="Phobius"/>
    </source>
</evidence>
<dbReference type="SMART" id="SM00337">
    <property type="entry name" value="BCL"/>
    <property type="match status" value="1"/>
</dbReference>
<dbReference type="PROSITE" id="PS50062">
    <property type="entry name" value="BCL2_FAMILY"/>
    <property type="match status" value="1"/>
</dbReference>
<dbReference type="STRING" id="70415.A0A5S6QCC8"/>
<dbReference type="GO" id="GO:0008630">
    <property type="term" value="P:intrinsic apoptotic signaling pathway in response to DNA damage"/>
    <property type="evidence" value="ECO:0007669"/>
    <property type="project" value="TreeGrafter"/>
</dbReference>
<dbReference type="CDD" id="cd06845">
    <property type="entry name" value="Bcl-2_like"/>
    <property type="match status" value="1"/>
</dbReference>
<dbReference type="GO" id="GO:0001836">
    <property type="term" value="P:release of cytochrome c from mitochondria"/>
    <property type="evidence" value="ECO:0007669"/>
    <property type="project" value="TreeGrafter"/>
</dbReference>
<dbReference type="InterPro" id="IPR002475">
    <property type="entry name" value="Bcl2-like"/>
</dbReference>
<evidence type="ECO:0000256" key="2">
    <source>
        <dbReference type="ARBA" id="ARBA00022703"/>
    </source>
</evidence>
<evidence type="ECO:0000256" key="1">
    <source>
        <dbReference type="ARBA" id="ARBA00009458"/>
    </source>
</evidence>
<dbReference type="PROSITE" id="PS01258">
    <property type="entry name" value="BH2"/>
    <property type="match status" value="1"/>
</dbReference>
<dbReference type="InterPro" id="IPR036834">
    <property type="entry name" value="Bcl-2-like_sf"/>
</dbReference>
<dbReference type="AlphaFoldDB" id="A0A5S6QCC8"/>
<name>A0A5S6QCC8_TRIMR</name>
<dbReference type="Pfam" id="PF00452">
    <property type="entry name" value="Bcl-2"/>
    <property type="match status" value="1"/>
</dbReference>
<dbReference type="GO" id="GO:0005741">
    <property type="term" value="C:mitochondrial outer membrane"/>
    <property type="evidence" value="ECO:0007669"/>
    <property type="project" value="TreeGrafter"/>
</dbReference>
<dbReference type="WBParaSite" id="TMUE_1000004854.1">
    <property type="protein sequence ID" value="TMUE_1000004854.1"/>
    <property type="gene ID" value="WBGene00295603"/>
</dbReference>
<evidence type="ECO:0000313" key="6">
    <source>
        <dbReference type="WBParaSite" id="TMUE_1000004854.1"/>
    </source>
</evidence>
<reference evidence="6" key="1">
    <citation type="submission" date="2019-12" db="UniProtKB">
        <authorList>
            <consortium name="WormBaseParasite"/>
        </authorList>
    </citation>
    <scope>IDENTIFICATION</scope>
</reference>
<dbReference type="Proteomes" id="UP000046395">
    <property type="component" value="Unassembled WGS sequence"/>
</dbReference>
<dbReference type="GO" id="GO:0097192">
    <property type="term" value="P:extrinsic apoptotic signaling pathway in absence of ligand"/>
    <property type="evidence" value="ECO:0007669"/>
    <property type="project" value="TreeGrafter"/>
</dbReference>
<keyword evidence="3" id="KW-0812">Transmembrane</keyword>
<keyword evidence="3" id="KW-0472">Membrane</keyword>
<evidence type="ECO:0000259" key="4">
    <source>
        <dbReference type="SMART" id="SM00337"/>
    </source>
</evidence>
<proteinExistence type="inferred from homology"/>
<dbReference type="InterPro" id="IPR026298">
    <property type="entry name" value="Bcl-2_fam"/>
</dbReference>
<organism evidence="5 6">
    <name type="scientific">Trichuris muris</name>
    <name type="common">Mouse whipworm</name>
    <dbReference type="NCBI Taxonomy" id="70415"/>
    <lineage>
        <taxon>Eukaryota</taxon>
        <taxon>Metazoa</taxon>
        <taxon>Ecdysozoa</taxon>
        <taxon>Nematoda</taxon>
        <taxon>Enoplea</taxon>
        <taxon>Dorylaimia</taxon>
        <taxon>Trichinellida</taxon>
        <taxon>Trichuridae</taxon>
        <taxon>Trichuris</taxon>
    </lineage>
</organism>
<protein>
    <submittedName>
        <fullName evidence="6">Bcl-2 Bcl-2 homology region 1-3 domain-containing protein</fullName>
    </submittedName>
</protein>
<sequence>MGSYGGDNELASAQFTAGSLAYDYVTKLLASEGFTLRVNQSSQIPERLSEAMLSMCDLFNQRFQNRYISQLRNAYLGVNSEHMDMRLFSSALDSLFNGGISWSRIVAMYAFGGFVALTYARQGRQEMAFAVPGWIALYVCRDVTRWINDNGGWDGFVGFSQDVLNGHYEEGAEKDSAAILCR</sequence>